<evidence type="ECO:0000256" key="7">
    <source>
        <dbReference type="ARBA" id="ARBA00023015"/>
    </source>
</evidence>
<keyword evidence="9" id="KW-0804">Transcription</keyword>
<evidence type="ECO:0000313" key="17">
    <source>
        <dbReference type="EMBL" id="CAG9085279.1"/>
    </source>
</evidence>
<dbReference type="SMART" id="SM00339">
    <property type="entry name" value="FH"/>
    <property type="match status" value="1"/>
</dbReference>
<dbReference type="SUPFAM" id="SSF46785">
    <property type="entry name" value="Winged helix' DNA-binding domain"/>
    <property type="match status" value="1"/>
</dbReference>
<dbReference type="GO" id="GO:0034599">
    <property type="term" value="P:cellular response to oxidative stress"/>
    <property type="evidence" value="ECO:0007669"/>
    <property type="project" value="UniProtKB-ARBA"/>
</dbReference>
<feature type="compositionally biased region" description="Low complexity" evidence="13">
    <location>
        <begin position="91"/>
        <end position="101"/>
    </location>
</feature>
<evidence type="ECO:0000256" key="1">
    <source>
        <dbReference type="ARBA" id="ARBA00004123"/>
    </source>
</evidence>
<feature type="compositionally biased region" description="Polar residues" evidence="13">
    <location>
        <begin position="16"/>
        <end position="37"/>
    </location>
</feature>
<evidence type="ECO:0000256" key="8">
    <source>
        <dbReference type="ARBA" id="ARBA00023125"/>
    </source>
</evidence>
<dbReference type="GO" id="GO:0050778">
    <property type="term" value="P:positive regulation of immune response"/>
    <property type="evidence" value="ECO:0007669"/>
    <property type="project" value="UniProtKB-ARBA"/>
</dbReference>
<dbReference type="PROSITE" id="PS00658">
    <property type="entry name" value="FORK_HEAD_2"/>
    <property type="match status" value="1"/>
</dbReference>
<dbReference type="GO" id="GO:0005737">
    <property type="term" value="C:cytoplasm"/>
    <property type="evidence" value="ECO:0007669"/>
    <property type="project" value="UniProtKB-SubCell"/>
</dbReference>
<evidence type="ECO:0000256" key="4">
    <source>
        <dbReference type="ARBA" id="ARBA00022490"/>
    </source>
</evidence>
<reference evidence="17" key="2">
    <citation type="submission" date="2020-08" db="EMBL/GenBank/DDBJ databases">
        <authorList>
            <person name="Kikuchi T."/>
        </authorList>
    </citation>
    <scope>NUCLEOTIDE SEQUENCE</scope>
    <source>
        <strain evidence="16">Ka4C1</strain>
    </source>
</reference>
<dbReference type="OrthoDB" id="5954824at2759"/>
<dbReference type="GO" id="GO:0008340">
    <property type="term" value="P:determination of adult lifespan"/>
    <property type="evidence" value="ECO:0007669"/>
    <property type="project" value="UniProtKB-ARBA"/>
</dbReference>
<dbReference type="GO" id="GO:0001228">
    <property type="term" value="F:DNA-binding transcription activator activity, RNA polymerase II-specific"/>
    <property type="evidence" value="ECO:0007669"/>
    <property type="project" value="UniProtKB-ARBA"/>
</dbReference>
<dbReference type="InterPro" id="IPR036390">
    <property type="entry name" value="WH_DNA-bd_sf"/>
</dbReference>
<evidence type="ECO:0000256" key="9">
    <source>
        <dbReference type="ARBA" id="ARBA00023163"/>
    </source>
</evidence>
<dbReference type="SMR" id="E5DVV3"/>
<dbReference type="Proteomes" id="UP000659654">
    <property type="component" value="Unassembled WGS sequence"/>
</dbReference>
<dbReference type="PANTHER" id="PTHR45767">
    <property type="entry name" value="FORKHEAD BOX PROTEIN O"/>
    <property type="match status" value="1"/>
</dbReference>
<dbReference type="GO" id="GO:0042594">
    <property type="term" value="P:response to starvation"/>
    <property type="evidence" value="ECO:0007669"/>
    <property type="project" value="UniProtKB-ARBA"/>
</dbReference>
<evidence type="ECO:0000259" key="14">
    <source>
        <dbReference type="PROSITE" id="PS50039"/>
    </source>
</evidence>
<dbReference type="GO" id="GO:0040015">
    <property type="term" value="P:negative regulation of multicellular organism growth"/>
    <property type="evidence" value="ECO:0007669"/>
    <property type="project" value="UniProtKB-ARBA"/>
</dbReference>
<dbReference type="Proteomes" id="UP000582659">
    <property type="component" value="Unassembled WGS sequence"/>
</dbReference>
<dbReference type="EMBL" id="GU584878">
    <property type="protein sequence ID" value="ADD84716.1"/>
    <property type="molecule type" value="Genomic_DNA"/>
</dbReference>
<comment type="subcellular location">
    <subcellularLocation>
        <location evidence="2">Cytoplasm</location>
    </subcellularLocation>
    <subcellularLocation>
        <location evidence="1 12">Nucleus</location>
    </subcellularLocation>
</comment>
<dbReference type="GO" id="GO:0031349">
    <property type="term" value="P:positive regulation of defense response"/>
    <property type="evidence" value="ECO:0007669"/>
    <property type="project" value="UniProtKB-ARBA"/>
</dbReference>
<evidence type="ECO:0000313" key="18">
    <source>
        <dbReference type="Proteomes" id="UP000659654"/>
    </source>
</evidence>
<dbReference type="GO" id="GO:0000978">
    <property type="term" value="F:RNA polymerase II cis-regulatory region sequence-specific DNA binding"/>
    <property type="evidence" value="ECO:0007669"/>
    <property type="project" value="TreeGrafter"/>
</dbReference>
<keyword evidence="3" id="KW-0217">Developmental protein</keyword>
<dbReference type="CDD" id="cd20032">
    <property type="entry name" value="FH_FOXO"/>
    <property type="match status" value="1"/>
</dbReference>
<dbReference type="FunFam" id="1.10.10.10:FF:000032">
    <property type="entry name" value="Forkhead box protein O4"/>
    <property type="match status" value="1"/>
</dbReference>
<feature type="region of interest" description="Disordered" evidence="13">
    <location>
        <begin position="67"/>
        <end position="101"/>
    </location>
</feature>
<dbReference type="EMBL" id="CAJFDI010000001">
    <property type="protein sequence ID" value="CAD5209874.1"/>
    <property type="molecule type" value="Genomic_DNA"/>
</dbReference>
<dbReference type="AlphaFoldDB" id="E5DVV3"/>
<dbReference type="Pfam" id="PF00250">
    <property type="entry name" value="Forkhead"/>
    <property type="match status" value="1"/>
</dbReference>
<keyword evidence="10 12" id="KW-0539">Nucleus</keyword>
<keyword evidence="4" id="KW-0963">Cytoplasm</keyword>
<dbReference type="EMBL" id="CAJFCV020000001">
    <property type="protein sequence ID" value="CAG9085279.1"/>
    <property type="molecule type" value="Genomic_DNA"/>
</dbReference>
<dbReference type="InterPro" id="IPR030456">
    <property type="entry name" value="TF_fork_head_CS_2"/>
</dbReference>
<accession>E5DVV3</accession>
<dbReference type="GO" id="GO:0009896">
    <property type="term" value="P:positive regulation of catabolic process"/>
    <property type="evidence" value="ECO:0007669"/>
    <property type="project" value="UniProtKB-ARBA"/>
</dbReference>
<feature type="DNA-binding region" description="Fork-head" evidence="12">
    <location>
        <begin position="235"/>
        <end position="349"/>
    </location>
</feature>
<dbReference type="PROSITE" id="PS50039">
    <property type="entry name" value="FORK_HEAD_3"/>
    <property type="match status" value="1"/>
</dbReference>
<dbReference type="GO" id="GO:0005634">
    <property type="term" value="C:nucleus"/>
    <property type="evidence" value="ECO:0007669"/>
    <property type="project" value="UniProtKB-SubCell"/>
</dbReference>
<gene>
    <name evidence="16" type="ORF">BXYJ_LOCUS1653</name>
</gene>
<keyword evidence="8 12" id="KW-0238">DNA-binding</keyword>
<evidence type="ECO:0000256" key="12">
    <source>
        <dbReference type="PROSITE-ProRule" id="PRU00089"/>
    </source>
</evidence>
<dbReference type="PANTHER" id="PTHR45767:SF2">
    <property type="entry name" value="FORKHEAD BOX PROTEIN O"/>
    <property type="match status" value="1"/>
</dbReference>
<dbReference type="InterPro" id="IPR036388">
    <property type="entry name" value="WH-like_DNA-bd_sf"/>
</dbReference>
<feature type="region of interest" description="Disordered" evidence="13">
    <location>
        <begin position="315"/>
        <end position="335"/>
    </location>
</feature>
<keyword evidence="5" id="KW-0597">Phosphoprotein</keyword>
<proteinExistence type="predicted"/>
<sequence length="636" mass="70622">MSSAAFDAHHPVVVSASPSTSGAMNPSNQLSNNCPLNFSPNMNNNMFATQPYGQQNLGLAMQYLNGSSNSSSSLSETPPNLGLRHNLIPASTDSSTSTLSNNSMTEQVLLINSGQGTVCTTSYVNQSNDYNTAAQEAEEPEPMSRDRCNTWPLRRPNLETGIQNKTMIQERIPEEESPFGNDELLSSEIGVDSAPGNDSPRDNSPLPFGRSSPGDSLLESDANGGKKVTTRRNAWGNMSYADLITQAILSSPEKRLTLSQVYEWMVQNVPYFRDKGDSNSSAGWKNSIRHNLSLHSRFMRVQNEGAGKSSWWVINPDAKPGRNPRRRAATMESSTKTVFQAALEKKRRGARKRVEMGIRGSMQSINETSSQLSINSHDTFNDTDDGFGSQFETFRGRTQSNVSMPGGLSPQQNSFEDFEFPPWAASNGPMDMGPPPQVTPQNNQAVNELLDRTDQMRLDSENEAARRLNNGLSLSAQHSPQFMPQIKEEPKECVQSHSPMFHEIPQQQMRQNMMQHCAPTPHNMISQHPKPASSNASPYYTNNGYVHSNVPTQNPSTSQWTPYRMPPQPIQTNSYQQRPMMMGMGMQPGRPMNDLPMDLENLANLDSRIMDCDVEAVLRHEMSQSDSPQLQLHFDI</sequence>
<feature type="domain" description="Fork-head" evidence="14">
    <location>
        <begin position="235"/>
        <end position="349"/>
    </location>
</feature>
<evidence type="ECO:0000256" key="2">
    <source>
        <dbReference type="ARBA" id="ARBA00004496"/>
    </source>
</evidence>
<reference evidence="15" key="1">
    <citation type="submission" date="2010-01" db="EMBL/GenBank/DDBJ databases">
        <authorList>
            <person name="Wang D.D."/>
            <person name="Chen G.H."/>
            <person name="Xie B.Y."/>
            <person name="Wang Y.S."/>
        </authorList>
    </citation>
    <scope>NUCLEOTIDE SEQUENCE</scope>
</reference>
<name>E5DVV3_BURXY</name>
<evidence type="ECO:0000256" key="13">
    <source>
        <dbReference type="SAM" id="MobiDB-lite"/>
    </source>
</evidence>
<keyword evidence="6" id="KW-0341">Growth regulation</keyword>
<protein>
    <recommendedName>
        <fullName evidence="11">Forkhead box protein O</fullName>
    </recommendedName>
</protein>
<feature type="region of interest" description="Disordered" evidence="13">
    <location>
        <begin position="131"/>
        <end position="230"/>
    </location>
</feature>
<dbReference type="PRINTS" id="PR00053">
    <property type="entry name" value="FORKHEAD"/>
</dbReference>
<dbReference type="Gene3D" id="1.10.10.10">
    <property type="entry name" value="Winged helix-like DNA-binding domain superfamily/Winged helix DNA-binding domain"/>
    <property type="match status" value="1"/>
</dbReference>
<evidence type="ECO:0000256" key="5">
    <source>
        <dbReference type="ARBA" id="ARBA00022553"/>
    </source>
</evidence>
<keyword evidence="7" id="KW-0805">Transcription regulation</keyword>
<feature type="region of interest" description="Disordered" evidence="13">
    <location>
        <begin position="15"/>
        <end position="37"/>
    </location>
</feature>
<evidence type="ECO:0000313" key="15">
    <source>
        <dbReference type="EMBL" id="ADD84716.1"/>
    </source>
</evidence>
<evidence type="ECO:0000256" key="10">
    <source>
        <dbReference type="ARBA" id="ARBA00023242"/>
    </source>
</evidence>
<organism evidence="15">
    <name type="scientific">Bursaphelenchus xylophilus</name>
    <name type="common">Pinewood nematode worm</name>
    <name type="synonym">Aphelenchoides xylophilus</name>
    <dbReference type="NCBI Taxonomy" id="6326"/>
    <lineage>
        <taxon>Eukaryota</taxon>
        <taxon>Metazoa</taxon>
        <taxon>Ecdysozoa</taxon>
        <taxon>Nematoda</taxon>
        <taxon>Chromadorea</taxon>
        <taxon>Rhabditida</taxon>
        <taxon>Tylenchina</taxon>
        <taxon>Tylenchomorpha</taxon>
        <taxon>Aphelenchoidea</taxon>
        <taxon>Aphelenchoididae</taxon>
        <taxon>Bursaphelenchus</taxon>
    </lineage>
</organism>
<keyword evidence="18" id="KW-1185">Reference proteome</keyword>
<evidence type="ECO:0000313" key="16">
    <source>
        <dbReference type="EMBL" id="CAD5209874.1"/>
    </source>
</evidence>
<evidence type="ECO:0000256" key="11">
    <source>
        <dbReference type="ARBA" id="ARBA00039893"/>
    </source>
</evidence>
<dbReference type="GO" id="GO:0008286">
    <property type="term" value="P:insulin receptor signaling pathway"/>
    <property type="evidence" value="ECO:0007669"/>
    <property type="project" value="UniProtKB-ARBA"/>
</dbReference>
<evidence type="ECO:0000256" key="3">
    <source>
        <dbReference type="ARBA" id="ARBA00022473"/>
    </source>
</evidence>
<dbReference type="InterPro" id="IPR001766">
    <property type="entry name" value="Fork_head_dom"/>
</dbReference>
<dbReference type="GO" id="GO:0010883">
    <property type="term" value="P:regulation of lipid storage"/>
    <property type="evidence" value="ECO:0007669"/>
    <property type="project" value="UniProtKB-ARBA"/>
</dbReference>
<evidence type="ECO:0000256" key="6">
    <source>
        <dbReference type="ARBA" id="ARBA00022604"/>
    </source>
</evidence>